<feature type="transmembrane region" description="Helical" evidence="14">
    <location>
        <begin position="391"/>
        <end position="416"/>
    </location>
</feature>
<feature type="transmembrane region" description="Helical" evidence="14">
    <location>
        <begin position="437"/>
        <end position="460"/>
    </location>
</feature>
<dbReference type="Pfam" id="PF04389">
    <property type="entry name" value="Peptidase_M28"/>
    <property type="match status" value="1"/>
</dbReference>
<keyword evidence="5 14" id="KW-0812">Transmembrane</keyword>
<dbReference type="Proteomes" id="UP000829291">
    <property type="component" value="Chromosome 5"/>
</dbReference>
<feature type="transmembrane region" description="Helical" evidence="14">
    <location>
        <begin position="566"/>
        <end position="587"/>
    </location>
</feature>
<dbReference type="PANTHER" id="PTHR12147:SF22">
    <property type="entry name" value="ENDOPLASMIC RETICULUM METALLOPEPTIDASE 1"/>
    <property type="match status" value="1"/>
</dbReference>
<keyword evidence="10 14" id="KW-1133">Transmembrane helix</keyword>
<evidence type="ECO:0000256" key="6">
    <source>
        <dbReference type="ARBA" id="ARBA00022723"/>
    </source>
</evidence>
<comment type="subcellular location">
    <subcellularLocation>
        <location evidence="2">Endoplasmic reticulum membrane</location>
        <topology evidence="2">Multi-pass membrane protein</topology>
    </subcellularLocation>
</comment>
<evidence type="ECO:0000256" key="14">
    <source>
        <dbReference type="SAM" id="Phobius"/>
    </source>
</evidence>
<keyword evidence="9" id="KW-0862">Zinc</keyword>
<sequence length="897" mass="99672">MADPKRRTDARYRRTREDPAYSMVKLPRRNEAIYAVTSDSSEYDEERKRKDLIPSLWCGLAILLILLINVTLHHYLYNGLPTPLTVNDLVAGKDLFITERAKSDLIGLAEIGEKVVGSYENEVVAVEYLTNILQEIQAEATNNKTVQIDVARGSGAYFISNRRSFTNVYLNVGNVIARLSDGDNSSVALLVNCHYDSHPSSPGASDNGINCAAMLEVLRVLSQSQTTLTHDIIFLFNGAEENPLQASHAFVTTHRWAADVRAFLNYDSAGFGGREALFQSGPKDPWLDAYYASAVPHPHASAVITDLFESGLVPSDTDFRIFRDFGNLHGLDMAYYAGGHVYHTLYDDYQIIPDGCYQHTGDNMLALIKALGNAPELLESSVEGNSVYYDFLGLFVIRYSTTIAIILNVLTALLALASPFWPTPGCSIKDKAKSLGISFLFQMLGILLGFGLSVFFGMLLDWTDNAMSWYSNPGLLIGLFVVPTMLPMLGVNWAMTAQPIEQSRLGTGQRVQLNTQAVGMLWAIILIALTIYGLKSAYVIAIIVGFVSAANIITSILKLQRLVRVWLAIFIGVGLFIPTLYLLWLGSMMTSFLPIMGRSGSDITPDLYISLIMAAITSMIGCFWTPLIAVVRRPQVLVLGFSLAAVITILAATVTTYGFPYTVDRTSPKPQRFWLIHTERTMYDINGNVTYNDGGFWIQNLDRNGPRTVEKYISEYSNATTVADACLDTIYCGLPIWKGRDMGMLNKSFWIPNEVPTVQLYQPSALLGVWNDTTTESRRLYLNLTGPDHMSLVFAPRDGVTLSNWSLLEEVPTSTTWNERSVYFVLHDYAIEPETTVEIWLDLVVSDGVNPVIDISLNAHYVHNTTSASTPYASILKQLPLWVAPLHWSSTYKSYIF</sequence>
<feature type="transmembrane region" description="Helical" evidence="14">
    <location>
        <begin position="607"/>
        <end position="629"/>
    </location>
</feature>
<dbReference type="InterPro" id="IPR007484">
    <property type="entry name" value="Peptidase_M28"/>
</dbReference>
<dbReference type="GeneID" id="107220759"/>
<dbReference type="InterPro" id="IPR053973">
    <property type="entry name" value="ERMP1-like_C"/>
</dbReference>
<keyword evidence="6" id="KW-0479">Metal-binding</keyword>
<dbReference type="RefSeq" id="XP_046597333.1">
    <property type="nucleotide sequence ID" value="XM_046741377.1"/>
</dbReference>
<reference evidence="19" key="1">
    <citation type="submission" date="2025-08" db="UniProtKB">
        <authorList>
            <consortium name="RefSeq"/>
        </authorList>
    </citation>
    <scope>IDENTIFICATION</scope>
    <source>
        <tissue evidence="19">Thorax and Abdomen</tissue>
    </source>
</reference>
<evidence type="ECO:0000256" key="12">
    <source>
        <dbReference type="ARBA" id="ARBA00023136"/>
    </source>
</evidence>
<keyword evidence="11" id="KW-0482">Metalloprotease</keyword>
<evidence type="ECO:0000313" key="19">
    <source>
        <dbReference type="RefSeq" id="XP_046597333.1"/>
    </source>
</evidence>
<evidence type="ECO:0000313" key="18">
    <source>
        <dbReference type="Proteomes" id="UP000829291"/>
    </source>
</evidence>
<keyword evidence="8" id="KW-0256">Endoplasmic reticulum</keyword>
<evidence type="ECO:0000256" key="13">
    <source>
        <dbReference type="ARBA" id="ARBA00023180"/>
    </source>
</evidence>
<feature type="transmembrane region" description="Helical" evidence="14">
    <location>
        <begin position="56"/>
        <end position="77"/>
    </location>
</feature>
<dbReference type="InterPro" id="IPR048024">
    <property type="entry name" value="Fxna-like_M28_dom"/>
</dbReference>
<feature type="domain" description="Endoplasmic reticulum metallopeptidase 1/1-A TM" evidence="17">
    <location>
        <begin position="455"/>
        <end position="649"/>
    </location>
</feature>
<feature type="domain" description="Peptidase M28" evidence="15">
    <location>
        <begin position="174"/>
        <end position="367"/>
    </location>
</feature>
<feature type="domain" description="Endoplasmic reticulum metallopeptidase 1-like C-terminal" evidence="16">
    <location>
        <begin position="668"/>
        <end position="895"/>
    </location>
</feature>
<evidence type="ECO:0000259" key="16">
    <source>
        <dbReference type="Pfam" id="PF22248"/>
    </source>
</evidence>
<organism evidence="18 19">
    <name type="scientific">Neodiprion lecontei</name>
    <name type="common">Redheaded pine sawfly</name>
    <dbReference type="NCBI Taxonomy" id="441921"/>
    <lineage>
        <taxon>Eukaryota</taxon>
        <taxon>Metazoa</taxon>
        <taxon>Ecdysozoa</taxon>
        <taxon>Arthropoda</taxon>
        <taxon>Hexapoda</taxon>
        <taxon>Insecta</taxon>
        <taxon>Pterygota</taxon>
        <taxon>Neoptera</taxon>
        <taxon>Endopterygota</taxon>
        <taxon>Hymenoptera</taxon>
        <taxon>Tenthredinoidea</taxon>
        <taxon>Diprionidae</taxon>
        <taxon>Diprioninae</taxon>
        <taxon>Neodiprion</taxon>
    </lineage>
</organism>
<evidence type="ECO:0000256" key="2">
    <source>
        <dbReference type="ARBA" id="ARBA00004477"/>
    </source>
</evidence>
<comment type="similarity">
    <text evidence="3">Belongs to the peptidase M28 family.</text>
</comment>
<dbReference type="CDD" id="cd03875">
    <property type="entry name" value="M28_Fxna_like"/>
    <property type="match status" value="1"/>
</dbReference>
<evidence type="ECO:0000256" key="5">
    <source>
        <dbReference type="ARBA" id="ARBA00022692"/>
    </source>
</evidence>
<protein>
    <submittedName>
        <fullName evidence="19">Endoplasmic reticulum metallopeptidase 1 isoform X2</fullName>
    </submittedName>
</protein>
<proteinExistence type="inferred from homology"/>
<dbReference type="Pfam" id="PF22248">
    <property type="entry name" value="ERMP1_C"/>
    <property type="match status" value="1"/>
</dbReference>
<keyword evidence="18" id="KW-1185">Reference proteome</keyword>
<comment type="cofactor">
    <cofactor evidence="1">
        <name>Zn(2+)</name>
        <dbReference type="ChEBI" id="CHEBI:29105"/>
    </cofactor>
</comment>
<evidence type="ECO:0000256" key="8">
    <source>
        <dbReference type="ARBA" id="ARBA00022824"/>
    </source>
</evidence>
<feature type="transmembrane region" description="Helical" evidence="14">
    <location>
        <begin position="513"/>
        <end position="532"/>
    </location>
</feature>
<keyword evidence="7" id="KW-0378">Hydrolase</keyword>
<keyword evidence="12 14" id="KW-0472">Membrane</keyword>
<evidence type="ECO:0000256" key="1">
    <source>
        <dbReference type="ARBA" id="ARBA00001947"/>
    </source>
</evidence>
<dbReference type="InterPro" id="IPR053974">
    <property type="entry name" value="ERMP1_1-A_TM"/>
</dbReference>
<evidence type="ECO:0000256" key="4">
    <source>
        <dbReference type="ARBA" id="ARBA00022670"/>
    </source>
</evidence>
<dbReference type="PANTHER" id="PTHR12147">
    <property type="entry name" value="METALLOPEPTIDASE M28 FAMILY MEMBER"/>
    <property type="match status" value="1"/>
</dbReference>
<keyword evidence="4" id="KW-0645">Protease</keyword>
<accession>A0ABM3GAP9</accession>
<dbReference type="Pfam" id="PF22249">
    <property type="entry name" value="ERMP1-TM"/>
    <property type="match status" value="1"/>
</dbReference>
<evidence type="ECO:0000256" key="9">
    <source>
        <dbReference type="ARBA" id="ARBA00022833"/>
    </source>
</evidence>
<feature type="transmembrane region" description="Helical" evidence="14">
    <location>
        <begin position="538"/>
        <end position="559"/>
    </location>
</feature>
<name>A0ABM3GAP9_NEOLC</name>
<feature type="transmembrane region" description="Helical" evidence="14">
    <location>
        <begin position="636"/>
        <end position="659"/>
    </location>
</feature>
<evidence type="ECO:0000256" key="3">
    <source>
        <dbReference type="ARBA" id="ARBA00010918"/>
    </source>
</evidence>
<evidence type="ECO:0000259" key="17">
    <source>
        <dbReference type="Pfam" id="PF22249"/>
    </source>
</evidence>
<keyword evidence="13" id="KW-0325">Glycoprotein</keyword>
<gene>
    <name evidence="19" type="primary">LOC107220759</name>
</gene>
<dbReference type="SUPFAM" id="SSF53187">
    <property type="entry name" value="Zn-dependent exopeptidases"/>
    <property type="match status" value="1"/>
</dbReference>
<evidence type="ECO:0000256" key="11">
    <source>
        <dbReference type="ARBA" id="ARBA00023049"/>
    </source>
</evidence>
<dbReference type="InterPro" id="IPR045175">
    <property type="entry name" value="M28_fam"/>
</dbReference>
<evidence type="ECO:0000259" key="15">
    <source>
        <dbReference type="Pfam" id="PF04389"/>
    </source>
</evidence>
<feature type="transmembrane region" description="Helical" evidence="14">
    <location>
        <begin position="472"/>
        <end position="493"/>
    </location>
</feature>
<evidence type="ECO:0000256" key="10">
    <source>
        <dbReference type="ARBA" id="ARBA00022989"/>
    </source>
</evidence>
<evidence type="ECO:0000256" key="7">
    <source>
        <dbReference type="ARBA" id="ARBA00022801"/>
    </source>
</evidence>
<dbReference type="Gene3D" id="3.40.630.10">
    <property type="entry name" value="Zn peptidases"/>
    <property type="match status" value="1"/>
</dbReference>